<dbReference type="EMBL" id="BMHH01000038">
    <property type="protein sequence ID" value="GGB12225.1"/>
    <property type="molecule type" value="Genomic_DNA"/>
</dbReference>
<evidence type="ECO:0000313" key="3">
    <source>
        <dbReference type="Proteomes" id="UP000646478"/>
    </source>
</evidence>
<evidence type="ECO:0000259" key="1">
    <source>
        <dbReference type="Pfam" id="PF10074"/>
    </source>
</evidence>
<protein>
    <recommendedName>
        <fullName evidence="1">T6SS Transcription factor RovC-like DNA binding domain-containing protein</fullName>
    </recommendedName>
</protein>
<accession>A0A916WML2</accession>
<dbReference type="AlphaFoldDB" id="A0A916WML2"/>
<gene>
    <name evidence="2" type="ORF">GCM10011491_45110</name>
</gene>
<keyword evidence="3" id="KW-1185">Reference proteome</keyword>
<proteinExistence type="predicted"/>
<comment type="caution">
    <text evidence="2">The sequence shown here is derived from an EMBL/GenBank/DDBJ whole genome shotgun (WGS) entry which is preliminary data.</text>
</comment>
<dbReference type="InterPro" id="IPR018754">
    <property type="entry name" value="RovC-like_DNA-bd"/>
</dbReference>
<dbReference type="Proteomes" id="UP000646478">
    <property type="component" value="Unassembled WGS sequence"/>
</dbReference>
<reference evidence="2" key="1">
    <citation type="journal article" date="2014" name="Int. J. Syst. Evol. Microbiol.">
        <title>Complete genome sequence of Corynebacterium casei LMG S-19264T (=DSM 44701T), isolated from a smear-ripened cheese.</title>
        <authorList>
            <consortium name="US DOE Joint Genome Institute (JGI-PGF)"/>
            <person name="Walter F."/>
            <person name="Albersmeier A."/>
            <person name="Kalinowski J."/>
            <person name="Ruckert C."/>
        </authorList>
    </citation>
    <scope>NUCLEOTIDE SEQUENCE</scope>
    <source>
        <strain evidence="2">CGMCC 1.15082</strain>
    </source>
</reference>
<organism evidence="2 3">
    <name type="scientific">Brucella endophytica</name>
    <dbReference type="NCBI Taxonomy" id="1963359"/>
    <lineage>
        <taxon>Bacteria</taxon>
        <taxon>Pseudomonadati</taxon>
        <taxon>Pseudomonadota</taxon>
        <taxon>Alphaproteobacteria</taxon>
        <taxon>Hyphomicrobiales</taxon>
        <taxon>Brucellaceae</taxon>
        <taxon>Brucella/Ochrobactrum group</taxon>
        <taxon>Brucella</taxon>
    </lineage>
</organism>
<feature type="domain" description="T6SS Transcription factor RovC-like DNA binding" evidence="1">
    <location>
        <begin position="11"/>
        <end position="85"/>
    </location>
</feature>
<evidence type="ECO:0000313" key="2">
    <source>
        <dbReference type="EMBL" id="GGB12225.1"/>
    </source>
</evidence>
<dbReference type="Pfam" id="PF10074">
    <property type="entry name" value="RovC_DNA-bd"/>
    <property type="match status" value="1"/>
</dbReference>
<reference evidence="2" key="2">
    <citation type="submission" date="2020-09" db="EMBL/GenBank/DDBJ databases">
        <authorList>
            <person name="Sun Q."/>
            <person name="Zhou Y."/>
        </authorList>
    </citation>
    <scope>NUCLEOTIDE SEQUENCE</scope>
    <source>
        <strain evidence="2">CGMCC 1.15082</strain>
    </source>
</reference>
<dbReference type="RefSeq" id="WP_188826417.1">
    <property type="nucleotide sequence ID" value="NZ_BMHH01000038.1"/>
</dbReference>
<name>A0A916WML2_9HYPH</name>
<sequence length="93" mass="10927">MGQLTSTFLDEPPTSQTLTAYDGEHMVLYLRLLDSAREGADWREAVRILFGLDAERDPERCQHIYESHLARARWMSEQGYRDLVRKSQRRISE</sequence>